<keyword evidence="3" id="KW-1185">Reference proteome</keyword>
<evidence type="ECO:0000313" key="3">
    <source>
        <dbReference type="Proteomes" id="UP000772434"/>
    </source>
</evidence>
<evidence type="ECO:0000256" key="1">
    <source>
        <dbReference type="SAM" id="MobiDB-lite"/>
    </source>
</evidence>
<sequence length="171" mass="19334">MSSTPSMASSNDDSGNPYIHREQAYGTRNSLPFAYSKHHFSKFSLLLILPLAIAQTDKAPDLRTDSSHVHVGLKRVMVGTMQVTARQMIDEDSSEIIIRHTRRCCSMEVVIFSTGNRRLQANGALKGVQRLKLSVQHFYCLQAKRPQAIAREVFEAYAPSKRIRSDEDKIR</sequence>
<dbReference type="EMBL" id="JADNRY010000176">
    <property type="protein sequence ID" value="KAF9062297.1"/>
    <property type="molecule type" value="Genomic_DNA"/>
</dbReference>
<accession>A0A9P5U1B6</accession>
<dbReference type="Proteomes" id="UP000772434">
    <property type="component" value="Unassembled WGS sequence"/>
</dbReference>
<feature type="compositionally biased region" description="Polar residues" evidence="1">
    <location>
        <begin position="1"/>
        <end position="14"/>
    </location>
</feature>
<organism evidence="2 3">
    <name type="scientific">Rhodocollybia butyracea</name>
    <dbReference type="NCBI Taxonomy" id="206335"/>
    <lineage>
        <taxon>Eukaryota</taxon>
        <taxon>Fungi</taxon>
        <taxon>Dikarya</taxon>
        <taxon>Basidiomycota</taxon>
        <taxon>Agaricomycotina</taxon>
        <taxon>Agaricomycetes</taxon>
        <taxon>Agaricomycetidae</taxon>
        <taxon>Agaricales</taxon>
        <taxon>Marasmiineae</taxon>
        <taxon>Omphalotaceae</taxon>
        <taxon>Rhodocollybia</taxon>
    </lineage>
</organism>
<evidence type="ECO:0000313" key="2">
    <source>
        <dbReference type="EMBL" id="KAF9062297.1"/>
    </source>
</evidence>
<dbReference type="AlphaFoldDB" id="A0A9P5U1B6"/>
<name>A0A9P5U1B6_9AGAR</name>
<gene>
    <name evidence="2" type="ORF">BDP27DRAFT_1483414</name>
</gene>
<comment type="caution">
    <text evidence="2">The sequence shown here is derived from an EMBL/GenBank/DDBJ whole genome shotgun (WGS) entry which is preliminary data.</text>
</comment>
<reference evidence="2" key="1">
    <citation type="submission" date="2020-11" db="EMBL/GenBank/DDBJ databases">
        <authorList>
            <consortium name="DOE Joint Genome Institute"/>
            <person name="Ahrendt S."/>
            <person name="Riley R."/>
            <person name="Andreopoulos W."/>
            <person name="Labutti K."/>
            <person name="Pangilinan J."/>
            <person name="Ruiz-Duenas F.J."/>
            <person name="Barrasa J.M."/>
            <person name="Sanchez-Garcia M."/>
            <person name="Camarero S."/>
            <person name="Miyauchi S."/>
            <person name="Serrano A."/>
            <person name="Linde D."/>
            <person name="Babiker R."/>
            <person name="Drula E."/>
            <person name="Ayuso-Fernandez I."/>
            <person name="Pacheco R."/>
            <person name="Padilla G."/>
            <person name="Ferreira P."/>
            <person name="Barriuso J."/>
            <person name="Kellner H."/>
            <person name="Castanera R."/>
            <person name="Alfaro M."/>
            <person name="Ramirez L."/>
            <person name="Pisabarro A.G."/>
            <person name="Kuo A."/>
            <person name="Tritt A."/>
            <person name="Lipzen A."/>
            <person name="He G."/>
            <person name="Yan M."/>
            <person name="Ng V."/>
            <person name="Cullen D."/>
            <person name="Martin F."/>
            <person name="Rosso M.-N."/>
            <person name="Henrissat B."/>
            <person name="Hibbett D."/>
            <person name="Martinez A.T."/>
            <person name="Grigoriev I.V."/>
        </authorList>
    </citation>
    <scope>NUCLEOTIDE SEQUENCE</scope>
    <source>
        <strain evidence="2">AH 40177</strain>
    </source>
</reference>
<proteinExistence type="predicted"/>
<feature type="region of interest" description="Disordered" evidence="1">
    <location>
        <begin position="1"/>
        <end position="20"/>
    </location>
</feature>
<protein>
    <submittedName>
        <fullName evidence="2">Uncharacterized protein</fullName>
    </submittedName>
</protein>